<feature type="transmembrane region" description="Helical" evidence="1">
    <location>
        <begin position="33"/>
        <end position="60"/>
    </location>
</feature>
<keyword evidence="1" id="KW-0812">Transmembrane</keyword>
<keyword evidence="3" id="KW-1185">Reference proteome</keyword>
<dbReference type="Pfam" id="PF01066">
    <property type="entry name" value="CDP-OH_P_transf"/>
    <property type="match status" value="1"/>
</dbReference>
<feature type="transmembrane region" description="Helical" evidence="1">
    <location>
        <begin position="123"/>
        <end position="147"/>
    </location>
</feature>
<accession>A0ABS4WMJ5</accession>
<gene>
    <name evidence="2" type="ORF">JOF42_000853</name>
</gene>
<keyword evidence="1" id="KW-0472">Membrane</keyword>
<sequence>MLDRSLRAVLVRPLEATAAALDRPGITPDRLTVLGLVLGVASAVTAGFQLWGVALGLWLVSRIADGLDGTLARRRRRLAESQGRESAPSHAGGFLDITADFVVYGATVVGVAFGATSQFDAPWWPFLVVLLVYYVNGTAFLAFSSIAERTGRTIDDGRSLSFLGRIAEGTETIAVHALWLILPFWAWQIALVWSLFVAVSAVQRVVVGYRSLR</sequence>
<evidence type="ECO:0000256" key="1">
    <source>
        <dbReference type="SAM" id="Phobius"/>
    </source>
</evidence>
<dbReference type="InterPro" id="IPR000462">
    <property type="entry name" value="CDP-OH_P_trans"/>
</dbReference>
<name>A0ABS4WMJ5_9MICO</name>
<protein>
    <submittedName>
        <fullName evidence="2">Phosphatidylglycerophosphate synthase</fullName>
    </submittedName>
</protein>
<dbReference type="Proteomes" id="UP000703720">
    <property type="component" value="Unassembled WGS sequence"/>
</dbReference>
<dbReference type="InterPro" id="IPR043130">
    <property type="entry name" value="CDP-OH_PTrfase_TM_dom"/>
</dbReference>
<proteinExistence type="predicted"/>
<feature type="transmembrane region" description="Helical" evidence="1">
    <location>
        <begin position="185"/>
        <end position="207"/>
    </location>
</feature>
<evidence type="ECO:0000313" key="3">
    <source>
        <dbReference type="Proteomes" id="UP000703720"/>
    </source>
</evidence>
<dbReference type="Gene3D" id="1.20.120.1760">
    <property type="match status" value="1"/>
</dbReference>
<reference evidence="2 3" key="1">
    <citation type="submission" date="2021-03" db="EMBL/GenBank/DDBJ databases">
        <title>Sequencing the genomes of 1000 actinobacteria strains.</title>
        <authorList>
            <person name="Klenk H.-P."/>
        </authorList>
    </citation>
    <scope>NUCLEOTIDE SEQUENCE [LARGE SCALE GENOMIC DNA]</scope>
    <source>
        <strain evidence="2 3">DSM 13468</strain>
    </source>
</reference>
<comment type="caution">
    <text evidence="2">The sequence shown here is derived from an EMBL/GenBank/DDBJ whole genome shotgun (WGS) entry which is preliminary data.</text>
</comment>
<dbReference type="RefSeq" id="WP_210096718.1">
    <property type="nucleotide sequence ID" value="NZ_BAAAIO010000001.1"/>
</dbReference>
<evidence type="ECO:0000313" key="2">
    <source>
        <dbReference type="EMBL" id="MBP2377358.1"/>
    </source>
</evidence>
<dbReference type="EMBL" id="JAGIOA010000001">
    <property type="protein sequence ID" value="MBP2377358.1"/>
    <property type="molecule type" value="Genomic_DNA"/>
</dbReference>
<organism evidence="2 3">
    <name type="scientific">Microbacterium phyllosphaerae</name>
    <dbReference type="NCBI Taxonomy" id="124798"/>
    <lineage>
        <taxon>Bacteria</taxon>
        <taxon>Bacillati</taxon>
        <taxon>Actinomycetota</taxon>
        <taxon>Actinomycetes</taxon>
        <taxon>Micrococcales</taxon>
        <taxon>Microbacteriaceae</taxon>
        <taxon>Microbacterium</taxon>
    </lineage>
</organism>
<keyword evidence="1" id="KW-1133">Transmembrane helix</keyword>